<organism evidence="9 10">
    <name type="scientific">Tritrichomonas foetus</name>
    <dbReference type="NCBI Taxonomy" id="1144522"/>
    <lineage>
        <taxon>Eukaryota</taxon>
        <taxon>Metamonada</taxon>
        <taxon>Parabasalia</taxon>
        <taxon>Tritrichomonadida</taxon>
        <taxon>Tritrichomonadidae</taxon>
        <taxon>Tritrichomonas</taxon>
    </lineage>
</organism>
<name>A0A1J4JTF6_9EUKA</name>
<dbReference type="PANTHER" id="PTHR12636">
    <property type="entry name" value="NEP1/MRA1"/>
    <property type="match status" value="1"/>
</dbReference>
<dbReference type="GO" id="GO:0070037">
    <property type="term" value="F:rRNA (pseudouridine) methyltransferase activity"/>
    <property type="evidence" value="ECO:0007669"/>
    <property type="project" value="InterPro"/>
</dbReference>
<dbReference type="InterPro" id="IPR029026">
    <property type="entry name" value="tRNA_m1G_MTases_N"/>
</dbReference>
<accession>A0A1J4JTF6</accession>
<keyword evidence="7" id="KW-0699">rRNA-binding</keyword>
<sequence>MNSNIPIISSKKLKSLQPLVYAIIDGANLMPHTSMPRMLTKTDTIELDYLNLKTKQINIEELFHTLLFLQGTSLNLAGLQRVFIRTVDLKLIQVDPRLTIPFVFDDFQQMMHLFSKEGTVRSADGNSTLMKFVKSDIGKMIPPGIPRFALYVDDEAEIVPVSDFAKDKPIAVYVHLNPKNQSVDELMEKAFCVSNDKLNTGNVMNRVIKHFEIQNNVW</sequence>
<evidence type="ECO:0000256" key="2">
    <source>
        <dbReference type="ARBA" id="ARBA00022517"/>
    </source>
</evidence>
<keyword evidence="5" id="KW-0808">Transferase</keyword>
<keyword evidence="10" id="KW-1185">Reference proteome</keyword>
<evidence type="ECO:0000256" key="8">
    <source>
        <dbReference type="ARBA" id="ARBA00022884"/>
    </source>
</evidence>
<dbReference type="InterPro" id="IPR005304">
    <property type="entry name" value="Rbsml_bgen_MeTrfase_EMG1/NEP1"/>
</dbReference>
<dbReference type="AlphaFoldDB" id="A0A1J4JTF6"/>
<protein>
    <submittedName>
        <fullName evidence="9">Suppressor Mra1 superfamily</fullName>
    </submittedName>
</protein>
<dbReference type="GO" id="GO:0019843">
    <property type="term" value="F:rRNA binding"/>
    <property type="evidence" value="ECO:0007669"/>
    <property type="project" value="UniProtKB-KW"/>
</dbReference>
<dbReference type="SUPFAM" id="SSF75217">
    <property type="entry name" value="alpha/beta knot"/>
    <property type="match status" value="1"/>
</dbReference>
<evidence type="ECO:0000256" key="6">
    <source>
        <dbReference type="ARBA" id="ARBA00022691"/>
    </source>
</evidence>
<comment type="similarity">
    <text evidence="1">Belongs to the class IV-like SAM-binding methyltransferase superfamily. RNA methyltransferase NEP1 family.</text>
</comment>
<dbReference type="RefSeq" id="XP_068353916.1">
    <property type="nucleotide sequence ID" value="XM_068493877.1"/>
</dbReference>
<dbReference type="Gene3D" id="3.40.1280.10">
    <property type="match status" value="1"/>
</dbReference>
<keyword evidence="3" id="KW-0698">rRNA processing</keyword>
<dbReference type="PANTHER" id="PTHR12636:SF5">
    <property type="entry name" value="RIBOSOMAL RNA SMALL SUBUNIT METHYLTRANSFERASE NEP1"/>
    <property type="match status" value="1"/>
</dbReference>
<evidence type="ECO:0000313" key="9">
    <source>
        <dbReference type="EMBL" id="OHT00780.1"/>
    </source>
</evidence>
<keyword evidence="2" id="KW-0690">Ribosome biogenesis</keyword>
<gene>
    <name evidence="9" type="ORF">TRFO_07758</name>
</gene>
<dbReference type="VEuPathDB" id="TrichDB:TRFO_07758"/>
<comment type="caution">
    <text evidence="9">The sequence shown here is derived from an EMBL/GenBank/DDBJ whole genome shotgun (WGS) entry which is preliminary data.</text>
</comment>
<keyword evidence="6" id="KW-0949">S-adenosyl-L-methionine</keyword>
<evidence type="ECO:0000256" key="7">
    <source>
        <dbReference type="ARBA" id="ARBA00022730"/>
    </source>
</evidence>
<dbReference type="EMBL" id="MLAK01000938">
    <property type="protein sequence ID" value="OHT00780.1"/>
    <property type="molecule type" value="Genomic_DNA"/>
</dbReference>
<keyword evidence="4" id="KW-0489">Methyltransferase</keyword>
<keyword evidence="8" id="KW-0694">RNA-binding</keyword>
<reference evidence="9" key="1">
    <citation type="submission" date="2016-10" db="EMBL/GenBank/DDBJ databases">
        <authorList>
            <person name="Benchimol M."/>
            <person name="Almeida L.G."/>
            <person name="Vasconcelos A.T."/>
            <person name="Perreira-Neves A."/>
            <person name="Rosa I.A."/>
            <person name="Tasca T."/>
            <person name="Bogo M.R."/>
            <person name="de Souza W."/>
        </authorList>
    </citation>
    <scope>NUCLEOTIDE SEQUENCE [LARGE SCALE GENOMIC DNA]</scope>
    <source>
        <strain evidence="9">K</strain>
    </source>
</reference>
<dbReference type="OrthoDB" id="269804at2759"/>
<dbReference type="GeneID" id="94828581"/>
<evidence type="ECO:0000256" key="3">
    <source>
        <dbReference type="ARBA" id="ARBA00022552"/>
    </source>
</evidence>
<proteinExistence type="inferred from homology"/>
<evidence type="ECO:0000256" key="5">
    <source>
        <dbReference type="ARBA" id="ARBA00022679"/>
    </source>
</evidence>
<evidence type="ECO:0000256" key="4">
    <source>
        <dbReference type="ARBA" id="ARBA00022603"/>
    </source>
</evidence>
<evidence type="ECO:0000256" key="1">
    <source>
        <dbReference type="ARBA" id="ARBA00008115"/>
    </source>
</evidence>
<dbReference type="Proteomes" id="UP000179807">
    <property type="component" value="Unassembled WGS sequence"/>
</dbReference>
<dbReference type="GO" id="GO:0070475">
    <property type="term" value="P:rRNA base methylation"/>
    <property type="evidence" value="ECO:0007669"/>
    <property type="project" value="InterPro"/>
</dbReference>
<dbReference type="GO" id="GO:0032040">
    <property type="term" value="C:small-subunit processome"/>
    <property type="evidence" value="ECO:0007669"/>
    <property type="project" value="TreeGrafter"/>
</dbReference>
<dbReference type="InterPro" id="IPR029028">
    <property type="entry name" value="Alpha/beta_knot_MTases"/>
</dbReference>
<evidence type="ECO:0000313" key="10">
    <source>
        <dbReference type="Proteomes" id="UP000179807"/>
    </source>
</evidence>
<dbReference type="Pfam" id="PF03587">
    <property type="entry name" value="EMG1"/>
    <property type="match status" value="1"/>
</dbReference>